<accession>A0AAN6F2H0</accession>
<evidence type="ECO:0000313" key="2">
    <source>
        <dbReference type="Proteomes" id="UP001161757"/>
    </source>
</evidence>
<organism evidence="1 2">
    <name type="scientific">Exophiala dermatitidis</name>
    <name type="common">Black yeast-like fungus</name>
    <name type="synonym">Wangiella dermatitidis</name>
    <dbReference type="NCBI Taxonomy" id="5970"/>
    <lineage>
        <taxon>Eukaryota</taxon>
        <taxon>Fungi</taxon>
        <taxon>Dikarya</taxon>
        <taxon>Ascomycota</taxon>
        <taxon>Pezizomycotina</taxon>
        <taxon>Eurotiomycetes</taxon>
        <taxon>Chaetothyriomycetidae</taxon>
        <taxon>Chaetothyriales</taxon>
        <taxon>Herpotrichiellaceae</taxon>
        <taxon>Exophiala</taxon>
    </lineage>
</organism>
<evidence type="ECO:0000313" key="1">
    <source>
        <dbReference type="EMBL" id="KAJ8996022.1"/>
    </source>
</evidence>
<protein>
    <submittedName>
        <fullName evidence="1">Uncharacterized protein</fullName>
    </submittedName>
</protein>
<reference evidence="1" key="1">
    <citation type="submission" date="2023-01" db="EMBL/GenBank/DDBJ databases">
        <title>Exophiala dermititidis isolated from Cystic Fibrosis Patient.</title>
        <authorList>
            <person name="Kurbessoian T."/>
            <person name="Crocker A."/>
            <person name="Murante D."/>
            <person name="Hogan D.A."/>
            <person name="Stajich J.E."/>
        </authorList>
    </citation>
    <scope>NUCLEOTIDE SEQUENCE</scope>
    <source>
        <strain evidence="1">Ex8</strain>
    </source>
</reference>
<gene>
    <name evidence="1" type="ORF">HRR80_000767</name>
</gene>
<name>A0AAN6F2H0_EXODE</name>
<comment type="caution">
    <text evidence="1">The sequence shown here is derived from an EMBL/GenBank/DDBJ whole genome shotgun (WGS) entry which is preliminary data.</text>
</comment>
<proteinExistence type="predicted"/>
<dbReference type="EMBL" id="JAJGCB010000001">
    <property type="protein sequence ID" value="KAJ8996022.1"/>
    <property type="molecule type" value="Genomic_DNA"/>
</dbReference>
<dbReference type="Proteomes" id="UP001161757">
    <property type="component" value="Unassembled WGS sequence"/>
</dbReference>
<sequence length="176" mass="18955">MSKNIHGKFRRAFVTGSLNEVDQNEAAFQAFNEDPYMIGTQGVRGCFIVIIASRHGAIFGHVGPTNVDSVMKKIKDLYVAKKVAYFQDSKVWIVKASIPDATSSTNAALDGARSAIVNKPSEMGLSNPGPAGYSFHLESHGNSPEFPDKGTAVAGKIDNRMKYGWKIGCCIGGERA</sequence>
<dbReference type="AlphaFoldDB" id="A0AAN6F2H0"/>